<evidence type="ECO:0000313" key="1">
    <source>
        <dbReference type="EMBL" id="RYU09881.1"/>
    </source>
</evidence>
<dbReference type="AlphaFoldDB" id="A0A4Q5IY06"/>
<name>A0A4Q5IY06_9ACTN</name>
<keyword evidence="2" id="KW-1185">Reference proteome</keyword>
<dbReference type="SUPFAM" id="SSF54909">
    <property type="entry name" value="Dimeric alpha+beta barrel"/>
    <property type="match status" value="2"/>
</dbReference>
<evidence type="ECO:0008006" key="3">
    <source>
        <dbReference type="Google" id="ProtNLM"/>
    </source>
</evidence>
<accession>A0A4Q5IY06</accession>
<comment type="caution">
    <text evidence="1">The sequence shown here is derived from an EMBL/GenBank/DDBJ whole genome shotgun (WGS) entry which is preliminary data.</text>
</comment>
<organism evidence="1 2">
    <name type="scientific">Nocardioides iriomotensis</name>
    <dbReference type="NCBI Taxonomy" id="715784"/>
    <lineage>
        <taxon>Bacteria</taxon>
        <taxon>Bacillati</taxon>
        <taxon>Actinomycetota</taxon>
        <taxon>Actinomycetes</taxon>
        <taxon>Propionibacteriales</taxon>
        <taxon>Nocardioidaceae</taxon>
        <taxon>Nocardioides</taxon>
    </lineage>
</organism>
<reference evidence="1 2" key="1">
    <citation type="submission" date="2019-01" db="EMBL/GenBank/DDBJ databases">
        <title>Nocardioides guangzhouensis sp. nov., an actinobacterium isolated from soil.</title>
        <authorList>
            <person name="Fu Y."/>
            <person name="Cai Y."/>
            <person name="Lin Z."/>
            <person name="Chen P."/>
        </authorList>
    </citation>
    <scope>NUCLEOTIDE SEQUENCE [LARGE SCALE GENOMIC DNA]</scope>
    <source>
        <strain evidence="1 2">NBRC 105384</strain>
    </source>
</reference>
<dbReference type="Gene3D" id="3.30.70.100">
    <property type="match status" value="1"/>
</dbReference>
<protein>
    <recommendedName>
        <fullName evidence="3">ABM domain-containing protein</fullName>
    </recommendedName>
</protein>
<dbReference type="OrthoDB" id="5182530at2"/>
<proteinExistence type="predicted"/>
<gene>
    <name evidence="1" type="ORF">ETU37_18745</name>
</gene>
<dbReference type="EMBL" id="SDPU01000034">
    <property type="protein sequence ID" value="RYU09881.1"/>
    <property type="molecule type" value="Genomic_DNA"/>
</dbReference>
<dbReference type="Proteomes" id="UP000291189">
    <property type="component" value="Unassembled WGS sequence"/>
</dbReference>
<dbReference type="InterPro" id="IPR011008">
    <property type="entry name" value="Dimeric_a/b-barrel"/>
</dbReference>
<dbReference type="RefSeq" id="WP_129988878.1">
    <property type="nucleotide sequence ID" value="NZ_SDPU01000034.1"/>
</dbReference>
<sequence>MHARTTHLQADRTKIDEGIALVRDETIPAVTAMTGCVGMSLLVDRESGQCIATTAWESQDAMAASAEQVRPLRDKAQQVLGASTSDVDQWEVSVVHRDHATPQGACARVTWVSGAPGGSERVVDVYKMAILPRLEELEGFCSASLMTNPETGRAVGTVTFESREHMERSRDKTTSIREAAVKEMGAKVDRVAEMEVAQAHLHVPEMA</sequence>
<evidence type="ECO:0000313" key="2">
    <source>
        <dbReference type="Proteomes" id="UP000291189"/>
    </source>
</evidence>